<accession>A0AAE0X4I9</accession>
<dbReference type="EMBL" id="JAULSO010000003">
    <property type="protein sequence ID" value="KAK3684940.1"/>
    <property type="molecule type" value="Genomic_DNA"/>
</dbReference>
<reference evidence="3" key="1">
    <citation type="journal article" date="2023" name="Mol. Phylogenet. Evol.">
        <title>Genome-scale phylogeny and comparative genomics of the fungal order Sordariales.</title>
        <authorList>
            <person name="Hensen N."/>
            <person name="Bonometti L."/>
            <person name="Westerberg I."/>
            <person name="Brannstrom I.O."/>
            <person name="Guillou S."/>
            <person name="Cros-Aarteil S."/>
            <person name="Calhoun S."/>
            <person name="Haridas S."/>
            <person name="Kuo A."/>
            <person name="Mondo S."/>
            <person name="Pangilinan J."/>
            <person name="Riley R."/>
            <person name="LaButti K."/>
            <person name="Andreopoulos B."/>
            <person name="Lipzen A."/>
            <person name="Chen C."/>
            <person name="Yan M."/>
            <person name="Daum C."/>
            <person name="Ng V."/>
            <person name="Clum A."/>
            <person name="Steindorff A."/>
            <person name="Ohm R.A."/>
            <person name="Martin F."/>
            <person name="Silar P."/>
            <person name="Natvig D.O."/>
            <person name="Lalanne C."/>
            <person name="Gautier V."/>
            <person name="Ament-Velasquez S.L."/>
            <person name="Kruys A."/>
            <person name="Hutchinson M.I."/>
            <person name="Powell A.J."/>
            <person name="Barry K."/>
            <person name="Miller A.N."/>
            <person name="Grigoriev I.V."/>
            <person name="Debuchy R."/>
            <person name="Gladieux P."/>
            <person name="Hiltunen Thoren M."/>
            <person name="Johannesson H."/>
        </authorList>
    </citation>
    <scope>NUCLEOTIDE SEQUENCE</scope>
    <source>
        <strain evidence="3">CBS 314.62</strain>
    </source>
</reference>
<keyword evidence="2" id="KW-1133">Transmembrane helix</keyword>
<keyword evidence="4" id="KW-1185">Reference proteome</keyword>
<proteinExistence type="predicted"/>
<comment type="caution">
    <text evidence="3">The sequence shown here is derived from an EMBL/GenBank/DDBJ whole genome shotgun (WGS) entry which is preliminary data.</text>
</comment>
<evidence type="ECO:0000256" key="1">
    <source>
        <dbReference type="SAM" id="MobiDB-lite"/>
    </source>
</evidence>
<feature type="region of interest" description="Disordered" evidence="1">
    <location>
        <begin position="21"/>
        <end position="69"/>
    </location>
</feature>
<dbReference type="Proteomes" id="UP001270362">
    <property type="component" value="Unassembled WGS sequence"/>
</dbReference>
<keyword evidence="2" id="KW-0812">Transmembrane</keyword>
<organism evidence="3 4">
    <name type="scientific">Podospora appendiculata</name>
    <dbReference type="NCBI Taxonomy" id="314037"/>
    <lineage>
        <taxon>Eukaryota</taxon>
        <taxon>Fungi</taxon>
        <taxon>Dikarya</taxon>
        <taxon>Ascomycota</taxon>
        <taxon>Pezizomycotina</taxon>
        <taxon>Sordariomycetes</taxon>
        <taxon>Sordariomycetidae</taxon>
        <taxon>Sordariales</taxon>
        <taxon>Podosporaceae</taxon>
        <taxon>Podospora</taxon>
    </lineage>
</organism>
<sequence length="151" mass="16302">MRVVHVSQSYVGQVEVATRPANQWTSPGEATHNRERLSPTSGNKRKAKGEVPSGRFGGWPRDRSTGKGWRTMQTTAVPQLKLFLGSKSCRSHGRRRCRCSWLVAGHKNNVLWDLSMCGTSHVGPADAAGAAAFVLAILGTFVGMLVGSLIT</sequence>
<keyword evidence="2" id="KW-0472">Membrane</keyword>
<reference evidence="3" key="2">
    <citation type="submission" date="2023-06" db="EMBL/GenBank/DDBJ databases">
        <authorList>
            <consortium name="Lawrence Berkeley National Laboratory"/>
            <person name="Haridas S."/>
            <person name="Hensen N."/>
            <person name="Bonometti L."/>
            <person name="Westerberg I."/>
            <person name="Brannstrom I.O."/>
            <person name="Guillou S."/>
            <person name="Cros-Aarteil S."/>
            <person name="Calhoun S."/>
            <person name="Kuo A."/>
            <person name="Mondo S."/>
            <person name="Pangilinan J."/>
            <person name="Riley R."/>
            <person name="Labutti K."/>
            <person name="Andreopoulos B."/>
            <person name="Lipzen A."/>
            <person name="Chen C."/>
            <person name="Yanf M."/>
            <person name="Daum C."/>
            <person name="Ng V."/>
            <person name="Clum A."/>
            <person name="Steindorff A."/>
            <person name="Ohm R."/>
            <person name="Martin F."/>
            <person name="Silar P."/>
            <person name="Natvig D."/>
            <person name="Lalanne C."/>
            <person name="Gautier V."/>
            <person name="Ament-Velasquez S.L."/>
            <person name="Kruys A."/>
            <person name="Hutchinson M.I."/>
            <person name="Powell A.J."/>
            <person name="Barry K."/>
            <person name="Miller A.N."/>
            <person name="Grigoriev I.V."/>
            <person name="Debuchy R."/>
            <person name="Gladieux P."/>
            <person name="Thoren M.H."/>
            <person name="Johannesson H."/>
        </authorList>
    </citation>
    <scope>NUCLEOTIDE SEQUENCE</scope>
    <source>
        <strain evidence="3">CBS 314.62</strain>
    </source>
</reference>
<gene>
    <name evidence="3" type="ORF">B0T22DRAFT_203942</name>
</gene>
<dbReference type="AlphaFoldDB" id="A0AAE0X4I9"/>
<feature type="transmembrane region" description="Helical" evidence="2">
    <location>
        <begin position="127"/>
        <end position="150"/>
    </location>
</feature>
<evidence type="ECO:0000313" key="3">
    <source>
        <dbReference type="EMBL" id="KAK3684940.1"/>
    </source>
</evidence>
<name>A0AAE0X4I9_9PEZI</name>
<evidence type="ECO:0000313" key="4">
    <source>
        <dbReference type="Proteomes" id="UP001270362"/>
    </source>
</evidence>
<evidence type="ECO:0000256" key="2">
    <source>
        <dbReference type="SAM" id="Phobius"/>
    </source>
</evidence>
<protein>
    <submittedName>
        <fullName evidence="3">Uncharacterized protein</fullName>
    </submittedName>
</protein>